<dbReference type="PATRIC" id="fig|1123501.6.peg.3031"/>
<accession>A0A0D0Q298</accession>
<dbReference type="STRING" id="1123501.Wenmar_02915"/>
<proteinExistence type="predicted"/>
<dbReference type="InterPro" id="IPR036844">
    <property type="entry name" value="Hint_dom_sf"/>
</dbReference>
<dbReference type="OrthoDB" id="6305173at2"/>
<dbReference type="EMBL" id="AONG01000013">
    <property type="protein sequence ID" value="KIQ68644.1"/>
    <property type="molecule type" value="Genomic_DNA"/>
</dbReference>
<evidence type="ECO:0000313" key="2">
    <source>
        <dbReference type="EMBL" id="KIQ68644.1"/>
    </source>
</evidence>
<dbReference type="RefSeq" id="WP_018303854.1">
    <property type="nucleotide sequence ID" value="NZ_KB902310.1"/>
</dbReference>
<dbReference type="AlphaFoldDB" id="A0A0D0Q298"/>
<evidence type="ECO:0000259" key="1">
    <source>
        <dbReference type="Pfam" id="PF13403"/>
    </source>
</evidence>
<dbReference type="Gene3D" id="2.170.16.10">
    <property type="entry name" value="Hedgehog/Intein (Hint) domain"/>
    <property type="match status" value="1"/>
</dbReference>
<keyword evidence="3" id="KW-1185">Reference proteome</keyword>
<name>A0A0D0Q298_9RHOB</name>
<dbReference type="Proteomes" id="UP000035100">
    <property type="component" value="Unassembled WGS sequence"/>
</dbReference>
<dbReference type="SUPFAM" id="SSF51294">
    <property type="entry name" value="Hedgehog/intein (Hint) domain"/>
    <property type="match status" value="1"/>
</dbReference>
<evidence type="ECO:0000313" key="3">
    <source>
        <dbReference type="Proteomes" id="UP000035100"/>
    </source>
</evidence>
<dbReference type="InterPro" id="IPR028992">
    <property type="entry name" value="Hedgehog/Intein_dom"/>
</dbReference>
<sequence length="331" mass="35758">MTDPSETLAEQAFAVHPGEDVVVTEGVALGEPVSFADELVMDDVYQLRADSPTGTLVLRGTEAPGCLVIAAASKRGEPGRIVHLDSCLTFMARDGSTLEALVLVEVEDGAVADIHLLPLAPLTEKHDYRLVGIDRGAATTRMAEIACGSFTRGTRIALASGELRPVEELRAGDRILTRDDGAQPVRWVGQQTLRAVGEFAPVVIAAGALHNEGDLVVAPDHRIFVWQREDRLGAGRSEVLVKARHLVNGTSVYQRTGGFVDYFQLLFDEHQIVYAEGIAAESLLVDPRTRVALPPESQRAHRFRAHMGYEVAEQLLSRGDAAALLRRASAS</sequence>
<feature type="domain" description="Hedgehog/Intein (Hint)" evidence="1">
    <location>
        <begin position="149"/>
        <end position="285"/>
    </location>
</feature>
<organism evidence="2 3">
    <name type="scientific">Wenxinia marina DSM 24838</name>
    <dbReference type="NCBI Taxonomy" id="1123501"/>
    <lineage>
        <taxon>Bacteria</taxon>
        <taxon>Pseudomonadati</taxon>
        <taxon>Pseudomonadota</taxon>
        <taxon>Alphaproteobacteria</taxon>
        <taxon>Rhodobacterales</taxon>
        <taxon>Roseobacteraceae</taxon>
        <taxon>Wenxinia</taxon>
    </lineage>
</organism>
<gene>
    <name evidence="2" type="ORF">Wenmar_02915</name>
</gene>
<protein>
    <submittedName>
        <fullName evidence="2">Hint domain protein</fullName>
    </submittedName>
</protein>
<comment type="caution">
    <text evidence="2">The sequence shown here is derived from an EMBL/GenBank/DDBJ whole genome shotgun (WGS) entry which is preliminary data.</text>
</comment>
<dbReference type="eggNOG" id="COG2931">
    <property type="taxonomic scope" value="Bacteria"/>
</dbReference>
<dbReference type="Pfam" id="PF13403">
    <property type="entry name" value="Hint_2"/>
    <property type="match status" value="1"/>
</dbReference>
<reference evidence="2 3" key="1">
    <citation type="submission" date="2013-01" db="EMBL/GenBank/DDBJ databases">
        <authorList>
            <person name="Fiebig A."/>
            <person name="Goeker M."/>
            <person name="Klenk H.-P.P."/>
        </authorList>
    </citation>
    <scope>NUCLEOTIDE SEQUENCE [LARGE SCALE GENOMIC DNA]</scope>
    <source>
        <strain evidence="2 3">DSM 24838</strain>
    </source>
</reference>